<organism evidence="1 2">
    <name type="scientific">Paracoccus angustae</name>
    <dbReference type="NCBI Taxonomy" id="1671480"/>
    <lineage>
        <taxon>Bacteria</taxon>
        <taxon>Pseudomonadati</taxon>
        <taxon>Pseudomonadota</taxon>
        <taxon>Alphaproteobacteria</taxon>
        <taxon>Rhodobacterales</taxon>
        <taxon>Paracoccaceae</taxon>
        <taxon>Paracoccus</taxon>
    </lineage>
</organism>
<dbReference type="Proteomes" id="UP001595539">
    <property type="component" value="Unassembled WGS sequence"/>
</dbReference>
<dbReference type="EMBL" id="JBHRXY010000001">
    <property type="protein sequence ID" value="MFC3628173.1"/>
    <property type="molecule type" value="Genomic_DNA"/>
</dbReference>
<gene>
    <name evidence="1" type="ORF">ACFOM8_01800</name>
</gene>
<comment type="caution">
    <text evidence="1">The sequence shown here is derived from an EMBL/GenBank/DDBJ whole genome shotgun (WGS) entry which is preliminary data.</text>
</comment>
<sequence length="62" mass="7479">MSEKDRFWEFHNGYAETKRLIIDGLRRAGWSKEDANEEADVREARDYAKWLKRFPVPEDDHP</sequence>
<accession>A0ABV7TZN8</accession>
<name>A0ABV7TZN8_9RHOB</name>
<evidence type="ECO:0000313" key="2">
    <source>
        <dbReference type="Proteomes" id="UP001595539"/>
    </source>
</evidence>
<keyword evidence="2" id="KW-1185">Reference proteome</keyword>
<dbReference type="RefSeq" id="WP_377758746.1">
    <property type="nucleotide sequence ID" value="NZ_JBHRXY010000001.1"/>
</dbReference>
<proteinExistence type="predicted"/>
<reference evidence="2" key="1">
    <citation type="journal article" date="2019" name="Int. J. Syst. Evol. Microbiol.">
        <title>The Global Catalogue of Microorganisms (GCM) 10K type strain sequencing project: providing services to taxonomists for standard genome sequencing and annotation.</title>
        <authorList>
            <consortium name="The Broad Institute Genomics Platform"/>
            <consortium name="The Broad Institute Genome Sequencing Center for Infectious Disease"/>
            <person name="Wu L."/>
            <person name="Ma J."/>
        </authorList>
    </citation>
    <scope>NUCLEOTIDE SEQUENCE [LARGE SCALE GENOMIC DNA]</scope>
    <source>
        <strain evidence="2">KCTC 42473</strain>
    </source>
</reference>
<evidence type="ECO:0000313" key="1">
    <source>
        <dbReference type="EMBL" id="MFC3628173.1"/>
    </source>
</evidence>
<protein>
    <submittedName>
        <fullName evidence="1">Uncharacterized protein</fullName>
    </submittedName>
</protein>